<organism evidence="18">
    <name type="scientific">Thelazia callipaeda</name>
    <name type="common">Oriental eyeworm</name>
    <name type="synonym">Parasitic nematode</name>
    <dbReference type="NCBI Taxonomy" id="103827"/>
    <lineage>
        <taxon>Eukaryota</taxon>
        <taxon>Metazoa</taxon>
        <taxon>Ecdysozoa</taxon>
        <taxon>Nematoda</taxon>
        <taxon>Chromadorea</taxon>
        <taxon>Rhabditida</taxon>
        <taxon>Spirurina</taxon>
        <taxon>Spiruromorpha</taxon>
        <taxon>Thelazioidea</taxon>
        <taxon>Thelaziidae</taxon>
        <taxon>Thelazia</taxon>
    </lineage>
</organism>
<dbReference type="EMBL" id="UYYF01000400">
    <property type="protein sequence ID" value="VDM98027.1"/>
    <property type="molecule type" value="Genomic_DNA"/>
</dbReference>
<dbReference type="GO" id="GO:0005634">
    <property type="term" value="C:nucleus"/>
    <property type="evidence" value="ECO:0007669"/>
    <property type="project" value="TreeGrafter"/>
</dbReference>
<dbReference type="AlphaFoldDB" id="A0A0N5CPQ6"/>
<protein>
    <recommendedName>
        <fullName evidence="13">DNA polymerase</fullName>
        <ecNumber evidence="13">2.7.7.7</ecNumber>
    </recommendedName>
</protein>
<keyword evidence="17" id="KW-1185">Reference proteome</keyword>
<dbReference type="Pfam" id="PF03104">
    <property type="entry name" value="DNA_pol_B_exo1"/>
    <property type="match status" value="1"/>
</dbReference>
<dbReference type="Gene3D" id="3.90.1600.10">
    <property type="entry name" value="Palm domain of DNA polymerase"/>
    <property type="match status" value="1"/>
</dbReference>
<evidence type="ECO:0000256" key="1">
    <source>
        <dbReference type="ARBA" id="ARBA00001966"/>
    </source>
</evidence>
<dbReference type="InterPro" id="IPR006134">
    <property type="entry name" value="DNA-dir_DNA_pol_B_multi_dom"/>
</dbReference>
<dbReference type="PANTHER" id="PTHR45812:SF1">
    <property type="entry name" value="DNA POLYMERASE ZETA CATALYTIC SUBUNIT"/>
    <property type="match status" value="1"/>
</dbReference>
<dbReference type="PROSITE" id="PS00116">
    <property type="entry name" value="DNA_POLYMERASE_B"/>
    <property type="match status" value="1"/>
</dbReference>
<keyword evidence="11" id="KW-0234">DNA repair</keyword>
<dbReference type="PANTHER" id="PTHR45812">
    <property type="entry name" value="DNA POLYMERASE ZETA CATALYTIC SUBUNIT"/>
    <property type="match status" value="1"/>
</dbReference>
<keyword evidence="7" id="KW-0862">Zinc</keyword>
<dbReference type="SMART" id="SM00486">
    <property type="entry name" value="POLBc"/>
    <property type="match status" value="1"/>
</dbReference>
<dbReference type="Gene3D" id="1.10.287.690">
    <property type="entry name" value="Helix hairpin bin"/>
    <property type="match status" value="1"/>
</dbReference>
<dbReference type="OrthoDB" id="2414538at2759"/>
<dbReference type="Gene3D" id="3.30.420.10">
    <property type="entry name" value="Ribonuclease H-like superfamily/Ribonuclease H"/>
    <property type="match status" value="1"/>
</dbReference>
<evidence type="ECO:0000313" key="16">
    <source>
        <dbReference type="EMBL" id="VDM98027.1"/>
    </source>
</evidence>
<evidence type="ECO:0000256" key="12">
    <source>
        <dbReference type="ARBA" id="ARBA00049244"/>
    </source>
</evidence>
<comment type="cofactor">
    <cofactor evidence="1">
        <name>[4Fe-4S] cluster</name>
        <dbReference type="ChEBI" id="CHEBI:49883"/>
    </cofactor>
</comment>
<dbReference type="GO" id="GO:0000166">
    <property type="term" value="F:nucleotide binding"/>
    <property type="evidence" value="ECO:0007669"/>
    <property type="project" value="InterPro"/>
</dbReference>
<feature type="domain" description="DNA-directed DNA polymerase family B exonuclease" evidence="15">
    <location>
        <begin position="116"/>
        <end position="295"/>
    </location>
</feature>
<keyword evidence="3 13" id="KW-0808">Transferase</keyword>
<dbReference type="InterPro" id="IPR043502">
    <property type="entry name" value="DNA/RNA_pol_sf"/>
</dbReference>
<evidence type="ECO:0000256" key="10">
    <source>
        <dbReference type="ARBA" id="ARBA00023014"/>
    </source>
</evidence>
<keyword evidence="6" id="KW-0227">DNA damage</keyword>
<keyword evidence="13" id="KW-0238">DNA-binding</keyword>
<keyword evidence="4 13" id="KW-0548">Nucleotidyltransferase</keyword>
<evidence type="ECO:0000256" key="7">
    <source>
        <dbReference type="ARBA" id="ARBA00022833"/>
    </source>
</evidence>
<dbReference type="GO" id="GO:0042276">
    <property type="term" value="P:error-prone translesion synthesis"/>
    <property type="evidence" value="ECO:0007669"/>
    <property type="project" value="TreeGrafter"/>
</dbReference>
<evidence type="ECO:0000256" key="11">
    <source>
        <dbReference type="ARBA" id="ARBA00023204"/>
    </source>
</evidence>
<sequence>MILFKFESCIFFLFNSILHDCFYSSEPEIIQTEQWLRPCKRLPLRKRVSVPSNEYFCSAEEYTESSLLEPNNCETDDQLFTESSVELSFYDYKHTKARLEQTLISLSETPRSNEEKAGTDIQYLCVMSMEILALTSRGMPVPDPKCDEILGIFYTVFTDVCCQNETDCVNGVLLNMDEAVIAENDSYTFVTSENDLFCSFAKIIQRYDPDIVIGYNTTRYSWGYLIERSLVLGRNLLSEISRYHIDINHYYRPGEQSRIKWVKELDTTPKGRILVNIWRIIRSEVSLRNYTLSNVVNKLLNRRFPQYSFPTLTEWILSNRKDLICLVLHHLQLSCQLNMIVLLRLDFFTKTSEMARLYGIQFNDVFTRGSQFRVESMLLRLAHQQNYVAPSISTLQREMMCSPETLPLTMEPESGYYNDPVIVLDFQSLYPSIIIAYNYCFSTCLGKLLHVTNIDLINKVIEFGGLEYNCPLDDIISMHKKRELHISPTGVIFCKKSVRKGLMPLMLEEILDTRVMVKKAVKKYKDNRLLARTLDARQIALKMVANVTYGYSAANFSGRMPCVEVADAIVSKGRETLERAIHLVNSGNYGNSRVVYGDTDSMFVVCPEATRIEAFDIGRRIADDVTNANPKPVKLKMEKVMHPLILESKKRYVGMSYESATDSEGVFDSKGIETVRRDSCPLVSRILEKVLRLLFSNNVNQMMRYLDIQLSNLSQLALSEFIFSREYRKSYAQSAVVASKLIAEKRKAISLRYEPEVGERVPFVIVSGEPNSTLISCVREPQEFISDRRMTLNFEYYVNRQVLPSLQRALDYVFLKIEWRCPTIVGCYKCRALGTRLWCTKCITDPKALVLALTNYYQEKRLLAKLNNICPLRSISIDYSKCINMACIVKQKRIFLGRSVTADAVKTHALTDKETFLNFE</sequence>
<dbReference type="InterPro" id="IPR042087">
    <property type="entry name" value="DNA_pol_B_thumb"/>
</dbReference>
<feature type="domain" description="DNA-directed DNA polymerase family B multifunctional" evidence="14">
    <location>
        <begin position="360"/>
        <end position="811"/>
    </location>
</feature>
<keyword evidence="10" id="KW-0411">Iron-sulfur</keyword>
<evidence type="ECO:0000259" key="15">
    <source>
        <dbReference type="Pfam" id="PF03104"/>
    </source>
</evidence>
<dbReference type="InterPro" id="IPR030559">
    <property type="entry name" value="PolZ_Rev3"/>
</dbReference>
<dbReference type="SUPFAM" id="SSF53098">
    <property type="entry name" value="Ribonuclease H-like"/>
    <property type="match status" value="1"/>
</dbReference>
<dbReference type="FunFam" id="1.10.287.690:FF:000002">
    <property type="entry name" value="DNA polymerase zeta"/>
    <property type="match status" value="1"/>
</dbReference>
<evidence type="ECO:0000313" key="17">
    <source>
        <dbReference type="Proteomes" id="UP000276776"/>
    </source>
</evidence>
<keyword evidence="9" id="KW-0408">Iron</keyword>
<evidence type="ECO:0000256" key="9">
    <source>
        <dbReference type="ARBA" id="ARBA00023004"/>
    </source>
</evidence>
<dbReference type="CDD" id="cd05534">
    <property type="entry name" value="POLBc_zeta"/>
    <property type="match status" value="1"/>
</dbReference>
<dbReference type="PRINTS" id="PR00106">
    <property type="entry name" value="DNAPOLB"/>
</dbReference>
<dbReference type="InterPro" id="IPR023211">
    <property type="entry name" value="DNA_pol_palm_dom_sf"/>
</dbReference>
<proteinExistence type="inferred from homology"/>
<dbReference type="GO" id="GO:0003887">
    <property type="term" value="F:DNA-directed DNA polymerase activity"/>
    <property type="evidence" value="ECO:0007669"/>
    <property type="project" value="UniProtKB-KW"/>
</dbReference>
<comment type="similarity">
    <text evidence="2 13">Belongs to the DNA polymerase type-B family.</text>
</comment>
<dbReference type="Proteomes" id="UP000276776">
    <property type="component" value="Unassembled WGS sequence"/>
</dbReference>
<dbReference type="GO" id="GO:0003677">
    <property type="term" value="F:DNA binding"/>
    <property type="evidence" value="ECO:0007669"/>
    <property type="project" value="UniProtKB-KW"/>
</dbReference>
<gene>
    <name evidence="16" type="ORF">TCLT_LOCUS2206</name>
</gene>
<evidence type="ECO:0000256" key="3">
    <source>
        <dbReference type="ARBA" id="ARBA00022679"/>
    </source>
</evidence>
<keyword evidence="5" id="KW-0479">Metal-binding</keyword>
<evidence type="ECO:0000259" key="14">
    <source>
        <dbReference type="Pfam" id="PF00136"/>
    </source>
</evidence>
<dbReference type="InterPro" id="IPR006172">
    <property type="entry name" value="DNA-dir_DNA_pol_B"/>
</dbReference>
<evidence type="ECO:0000256" key="4">
    <source>
        <dbReference type="ARBA" id="ARBA00022695"/>
    </source>
</evidence>
<dbReference type="Gene3D" id="1.10.132.60">
    <property type="entry name" value="DNA polymerase family B, C-terminal domain"/>
    <property type="match status" value="1"/>
</dbReference>
<dbReference type="InterPro" id="IPR012337">
    <property type="entry name" value="RNaseH-like_sf"/>
</dbReference>
<keyword evidence="8 13" id="KW-0239">DNA-directed DNA polymerase</keyword>
<dbReference type="InterPro" id="IPR017964">
    <property type="entry name" value="DNA-dir_DNA_pol_B_CS"/>
</dbReference>
<evidence type="ECO:0000256" key="13">
    <source>
        <dbReference type="RuleBase" id="RU000442"/>
    </source>
</evidence>
<dbReference type="GO" id="GO:0006260">
    <property type="term" value="P:DNA replication"/>
    <property type="evidence" value="ECO:0007669"/>
    <property type="project" value="UniProtKB-KW"/>
</dbReference>
<dbReference type="InterPro" id="IPR006133">
    <property type="entry name" value="DNA-dir_DNA_pol_B_exonuc"/>
</dbReference>
<keyword evidence="13" id="KW-0235">DNA replication</keyword>
<dbReference type="OMA" id="NAQYYIT"/>
<accession>A0A0N5CPQ6</accession>
<dbReference type="GO" id="GO:0046872">
    <property type="term" value="F:metal ion binding"/>
    <property type="evidence" value="ECO:0007669"/>
    <property type="project" value="UniProtKB-KW"/>
</dbReference>
<dbReference type="GO" id="GO:0016035">
    <property type="term" value="C:zeta DNA polymerase complex"/>
    <property type="evidence" value="ECO:0007669"/>
    <property type="project" value="InterPro"/>
</dbReference>
<name>A0A0N5CPQ6_THECL</name>
<dbReference type="EC" id="2.7.7.7" evidence="13"/>
<dbReference type="InterPro" id="IPR036397">
    <property type="entry name" value="RNaseH_sf"/>
</dbReference>
<dbReference type="CDD" id="cd05778">
    <property type="entry name" value="DNA_polB_zeta_exo"/>
    <property type="match status" value="1"/>
</dbReference>
<dbReference type="Pfam" id="PF00136">
    <property type="entry name" value="DNA_pol_B"/>
    <property type="match status" value="1"/>
</dbReference>
<reference evidence="18" key="1">
    <citation type="submission" date="2016-03" db="UniProtKB">
        <authorList>
            <consortium name="WormBaseParasite"/>
        </authorList>
    </citation>
    <scope>IDENTIFICATION</scope>
</reference>
<dbReference type="STRING" id="103827.A0A0N5CPQ6"/>
<evidence type="ECO:0000313" key="18">
    <source>
        <dbReference type="WBParaSite" id="TCLT_0000220501-mRNA-1"/>
    </source>
</evidence>
<evidence type="ECO:0000256" key="2">
    <source>
        <dbReference type="ARBA" id="ARBA00005755"/>
    </source>
</evidence>
<evidence type="ECO:0000256" key="8">
    <source>
        <dbReference type="ARBA" id="ARBA00022932"/>
    </source>
</evidence>
<dbReference type="WBParaSite" id="TCLT_0000220501-mRNA-1">
    <property type="protein sequence ID" value="TCLT_0000220501-mRNA-1"/>
    <property type="gene ID" value="TCLT_0000220501"/>
</dbReference>
<dbReference type="GO" id="GO:0051536">
    <property type="term" value="F:iron-sulfur cluster binding"/>
    <property type="evidence" value="ECO:0007669"/>
    <property type="project" value="UniProtKB-KW"/>
</dbReference>
<evidence type="ECO:0000256" key="6">
    <source>
        <dbReference type="ARBA" id="ARBA00022763"/>
    </source>
</evidence>
<reference evidence="16 17" key="2">
    <citation type="submission" date="2018-11" db="EMBL/GenBank/DDBJ databases">
        <authorList>
            <consortium name="Pathogen Informatics"/>
        </authorList>
    </citation>
    <scope>NUCLEOTIDE SEQUENCE [LARGE SCALE GENOMIC DNA]</scope>
</reference>
<dbReference type="GO" id="GO:0000724">
    <property type="term" value="P:double-strand break repair via homologous recombination"/>
    <property type="evidence" value="ECO:0007669"/>
    <property type="project" value="TreeGrafter"/>
</dbReference>
<comment type="catalytic activity">
    <reaction evidence="12 13">
        <text>DNA(n) + a 2'-deoxyribonucleoside 5'-triphosphate = DNA(n+1) + diphosphate</text>
        <dbReference type="Rhea" id="RHEA:22508"/>
        <dbReference type="Rhea" id="RHEA-COMP:17339"/>
        <dbReference type="Rhea" id="RHEA-COMP:17340"/>
        <dbReference type="ChEBI" id="CHEBI:33019"/>
        <dbReference type="ChEBI" id="CHEBI:61560"/>
        <dbReference type="ChEBI" id="CHEBI:173112"/>
        <dbReference type="EC" id="2.7.7.7"/>
    </reaction>
</comment>
<evidence type="ECO:0000256" key="5">
    <source>
        <dbReference type="ARBA" id="ARBA00022723"/>
    </source>
</evidence>
<dbReference type="SUPFAM" id="SSF56672">
    <property type="entry name" value="DNA/RNA polymerases"/>
    <property type="match status" value="1"/>
</dbReference>